<evidence type="ECO:0000313" key="2">
    <source>
        <dbReference type="EMBL" id="CAB4037606.1"/>
    </source>
</evidence>
<feature type="compositionally biased region" description="Polar residues" evidence="1">
    <location>
        <begin position="7"/>
        <end position="19"/>
    </location>
</feature>
<protein>
    <submittedName>
        <fullName evidence="2">Uncharacterized protein</fullName>
    </submittedName>
</protein>
<name>A0A7D9LQ45_PARCT</name>
<keyword evidence="3" id="KW-1185">Reference proteome</keyword>
<dbReference type="AlphaFoldDB" id="A0A7D9LQ45"/>
<evidence type="ECO:0000256" key="1">
    <source>
        <dbReference type="SAM" id="MobiDB-lite"/>
    </source>
</evidence>
<gene>
    <name evidence="2" type="ORF">PACLA_8A031871</name>
</gene>
<organism evidence="2 3">
    <name type="scientific">Paramuricea clavata</name>
    <name type="common">Red gorgonian</name>
    <name type="synonym">Violescent sea-whip</name>
    <dbReference type="NCBI Taxonomy" id="317549"/>
    <lineage>
        <taxon>Eukaryota</taxon>
        <taxon>Metazoa</taxon>
        <taxon>Cnidaria</taxon>
        <taxon>Anthozoa</taxon>
        <taxon>Octocorallia</taxon>
        <taxon>Malacalcyonacea</taxon>
        <taxon>Plexauridae</taxon>
        <taxon>Paramuricea</taxon>
    </lineage>
</organism>
<accession>A0A7D9LQ45</accession>
<feature type="region of interest" description="Disordered" evidence="1">
    <location>
        <begin position="1"/>
        <end position="21"/>
    </location>
</feature>
<comment type="caution">
    <text evidence="2">The sequence shown here is derived from an EMBL/GenBank/DDBJ whole genome shotgun (WGS) entry which is preliminary data.</text>
</comment>
<feature type="region of interest" description="Disordered" evidence="1">
    <location>
        <begin position="40"/>
        <end position="64"/>
    </location>
</feature>
<reference evidence="2" key="1">
    <citation type="submission" date="2020-04" db="EMBL/GenBank/DDBJ databases">
        <authorList>
            <person name="Alioto T."/>
            <person name="Alioto T."/>
            <person name="Gomez Garrido J."/>
        </authorList>
    </citation>
    <scope>NUCLEOTIDE SEQUENCE</scope>
    <source>
        <strain evidence="2">A484AB</strain>
    </source>
</reference>
<sequence length="64" mass="7014">MHAVTFAHNTSANRTTGTSPHELVFKQQARRPEAFFLLEDSAGSDEEWRPEDLKRGGVAASGSI</sequence>
<feature type="compositionally biased region" description="Basic and acidic residues" evidence="1">
    <location>
        <begin position="46"/>
        <end position="55"/>
    </location>
</feature>
<dbReference type="EMBL" id="CACRXK020023274">
    <property type="protein sequence ID" value="CAB4037606.1"/>
    <property type="molecule type" value="Genomic_DNA"/>
</dbReference>
<evidence type="ECO:0000313" key="3">
    <source>
        <dbReference type="Proteomes" id="UP001152795"/>
    </source>
</evidence>
<dbReference type="Proteomes" id="UP001152795">
    <property type="component" value="Unassembled WGS sequence"/>
</dbReference>
<dbReference type="OrthoDB" id="413122at2759"/>
<proteinExistence type="predicted"/>